<evidence type="ECO:0000313" key="2">
    <source>
        <dbReference type="Proteomes" id="UP001228059"/>
    </source>
</evidence>
<dbReference type="EMBL" id="CP127225">
    <property type="protein sequence ID" value="WIX07573.1"/>
    <property type="molecule type" value="Genomic_DNA"/>
</dbReference>
<dbReference type="RefSeq" id="WP_285957129.1">
    <property type="nucleotide sequence ID" value="NZ_CP127225.1"/>
</dbReference>
<proteinExistence type="predicted"/>
<accession>A0AAJ6KMD1</accession>
<dbReference type="AlphaFoldDB" id="A0AAJ6KMD1"/>
<name>A0AAJ6KMD1_9XANT</name>
<organism evidence="1 2">
    <name type="scientific">Xanthomonas oryzae pv. leersiae</name>
    <dbReference type="NCBI Taxonomy" id="3112258"/>
    <lineage>
        <taxon>Bacteria</taxon>
        <taxon>Pseudomonadati</taxon>
        <taxon>Pseudomonadota</taxon>
        <taxon>Gammaproteobacteria</taxon>
        <taxon>Lysobacterales</taxon>
        <taxon>Lysobacteraceae</taxon>
        <taxon>Xanthomonas</taxon>
    </lineage>
</organism>
<evidence type="ECO:0000313" key="1">
    <source>
        <dbReference type="EMBL" id="WIX07573.1"/>
    </source>
</evidence>
<dbReference type="Proteomes" id="UP001228059">
    <property type="component" value="Chromosome"/>
</dbReference>
<gene>
    <name evidence="1" type="ORF">QN060_05770</name>
</gene>
<sequence length="149" mass="16440">MLDDKQHTFTNIGRCMRSPWPAKRKAKISPEKKAIVAGQIFLDLVEEKIDPQAVGRLLREEIGLQWTWLSCMQYLSGKEALAVFQALPADWEQGGRTRVQMLSASLVAAHTVANLRSDGRALCASDLAARLKGVNFAAELERHVAAGQV</sequence>
<reference evidence="1 2" key="1">
    <citation type="submission" date="2023-05" db="EMBL/GenBank/DDBJ databases">
        <title>Complete Genome Resource of Xanthomonas oryzae pv. leersiae Strain YNJC Isolated From Plateau Japonica Rice in Southwest China.</title>
        <authorList>
            <person name="Aa X."/>
            <person name="Mei L."/>
            <person name="Liu P."/>
            <person name="Yang Y."/>
            <person name="Tang C."/>
            <person name="Zhang F."/>
            <person name="Dong C."/>
            <person name="Wang B."/>
            <person name="Chen X."/>
            <person name="Dai L."/>
        </authorList>
    </citation>
    <scope>NUCLEOTIDE SEQUENCE [LARGE SCALE GENOMIC DNA]</scope>
    <source>
        <strain evidence="1 2">YNJC</strain>
    </source>
</reference>
<protein>
    <submittedName>
        <fullName evidence="1">Uncharacterized protein</fullName>
    </submittedName>
</protein>